<dbReference type="PATRIC" id="fig|568816.4.peg.1607"/>
<dbReference type="HOGENOM" id="CLU_3211147_0_0_9"/>
<organism evidence="1 2">
    <name type="scientific">Acidaminococcus intestini (strain RyC-MR95)</name>
    <dbReference type="NCBI Taxonomy" id="568816"/>
    <lineage>
        <taxon>Bacteria</taxon>
        <taxon>Bacillati</taxon>
        <taxon>Bacillota</taxon>
        <taxon>Negativicutes</taxon>
        <taxon>Acidaminococcales</taxon>
        <taxon>Acidaminococcaceae</taxon>
        <taxon>Acidaminococcus</taxon>
    </lineage>
</organism>
<keyword evidence="2" id="KW-1185">Reference proteome</keyword>
<proteinExistence type="predicted"/>
<dbReference type="KEGG" id="ain:Acin_1655"/>
<dbReference type="AlphaFoldDB" id="G4Q363"/>
<protein>
    <submittedName>
        <fullName evidence="1">Uncharacterized protein</fullName>
    </submittedName>
</protein>
<sequence>MDSKKTGKAAIAFFLNSRKGLSIFKNNQNSATEKSLRDAVCKVF</sequence>
<name>G4Q363_ACIIR</name>
<dbReference type="EMBL" id="CP003058">
    <property type="protein sequence ID" value="AEQ22869.1"/>
    <property type="molecule type" value="Genomic_DNA"/>
</dbReference>
<evidence type="ECO:0000313" key="1">
    <source>
        <dbReference type="EMBL" id="AEQ22869.1"/>
    </source>
</evidence>
<accession>G4Q363</accession>
<evidence type="ECO:0000313" key="2">
    <source>
        <dbReference type="Proteomes" id="UP000007093"/>
    </source>
</evidence>
<dbReference type="Proteomes" id="UP000007093">
    <property type="component" value="Chromosome"/>
</dbReference>
<dbReference type="InParanoid" id="G4Q363"/>
<gene>
    <name evidence="1" type="ordered locus">Acin_1655</name>
</gene>
<reference evidence="1 2" key="1">
    <citation type="journal article" date="2011" name="J. Bacteriol.">
        <title>Complete genome sequence of Acidaminococcus intestini RYC-MR95, a Gram-negative bacterium from the phylum Firmicutes.</title>
        <authorList>
            <person name="D'Auria G."/>
            <person name="Galan J.C."/>
            <person name="Rodriguez-Alcayna M."/>
            <person name="Moya A."/>
            <person name="Baquero F."/>
            <person name="Latorre A."/>
        </authorList>
    </citation>
    <scope>NUCLEOTIDE SEQUENCE [LARGE SCALE GENOMIC DNA]</scope>
    <source>
        <strain evidence="1 2">RyC-MR95</strain>
    </source>
</reference>